<dbReference type="InterPro" id="IPR000073">
    <property type="entry name" value="AB_hydrolase_1"/>
</dbReference>
<dbReference type="Proteomes" id="UP000549971">
    <property type="component" value="Unassembled WGS sequence"/>
</dbReference>
<dbReference type="GO" id="GO:0016020">
    <property type="term" value="C:membrane"/>
    <property type="evidence" value="ECO:0007669"/>
    <property type="project" value="TreeGrafter"/>
</dbReference>
<dbReference type="AlphaFoldDB" id="A0A7W9J888"/>
<sequence>MPVLPVGGLELRYDVAGDGDLVVLVMGTGAKGNVWTLHQVPALVGAGYRVATFDARGISPMPRQADTDFPRMTIDDLVDDVAQLIEHLGGPAHVVGTSLGARVVQELALSRPELVRRVVAMAAHGRLGEVNRRLTAGERQLFDTSVALPAEYKAALDAIVNLSPATLNDPAKARDWLDVLAYSAGPMDSGKRGQLEVSAQLENRLAAYEAIARPLLVLGFADDRLIPPYLCREVADAVPGAQYAEIPDAGHFGYLEQPQKVNQLILDFLAERPGRHPLEGNP</sequence>
<dbReference type="Gene3D" id="3.40.50.1820">
    <property type="entry name" value="alpha/beta hydrolase"/>
    <property type="match status" value="1"/>
</dbReference>
<dbReference type="PRINTS" id="PR00412">
    <property type="entry name" value="EPOXHYDRLASE"/>
</dbReference>
<evidence type="ECO:0000259" key="2">
    <source>
        <dbReference type="Pfam" id="PF12697"/>
    </source>
</evidence>
<evidence type="ECO:0000256" key="1">
    <source>
        <dbReference type="ARBA" id="ARBA00022801"/>
    </source>
</evidence>
<keyword evidence="4" id="KW-1185">Reference proteome</keyword>
<dbReference type="RefSeq" id="WP_184796998.1">
    <property type="nucleotide sequence ID" value="NZ_JACHMY010000001.1"/>
</dbReference>
<dbReference type="Pfam" id="PF12697">
    <property type="entry name" value="Abhydrolase_6"/>
    <property type="match status" value="1"/>
</dbReference>
<evidence type="ECO:0000313" key="3">
    <source>
        <dbReference type="EMBL" id="MBB5837200.1"/>
    </source>
</evidence>
<dbReference type="InterPro" id="IPR000639">
    <property type="entry name" value="Epox_hydrolase-like"/>
</dbReference>
<dbReference type="PANTHER" id="PTHR43798">
    <property type="entry name" value="MONOACYLGLYCEROL LIPASE"/>
    <property type="match status" value="1"/>
</dbReference>
<evidence type="ECO:0000313" key="4">
    <source>
        <dbReference type="Proteomes" id="UP000549971"/>
    </source>
</evidence>
<dbReference type="EMBL" id="JACHMY010000001">
    <property type="protein sequence ID" value="MBB5837200.1"/>
    <property type="molecule type" value="Genomic_DNA"/>
</dbReference>
<dbReference type="GO" id="GO:0016787">
    <property type="term" value="F:hydrolase activity"/>
    <property type="evidence" value="ECO:0007669"/>
    <property type="project" value="UniProtKB-KW"/>
</dbReference>
<name>A0A7W9J888_9ACTN</name>
<dbReference type="InterPro" id="IPR050266">
    <property type="entry name" value="AB_hydrolase_sf"/>
</dbReference>
<dbReference type="InterPro" id="IPR029058">
    <property type="entry name" value="AB_hydrolase_fold"/>
</dbReference>
<feature type="domain" description="AB hydrolase-1" evidence="2">
    <location>
        <begin position="22"/>
        <end position="263"/>
    </location>
</feature>
<dbReference type="PANTHER" id="PTHR43798:SF31">
    <property type="entry name" value="AB HYDROLASE SUPERFAMILY PROTEIN YCLE"/>
    <property type="match status" value="1"/>
</dbReference>
<organism evidence="3 4">
    <name type="scientific">Kribbella italica</name>
    <dbReference type="NCBI Taxonomy" id="1540520"/>
    <lineage>
        <taxon>Bacteria</taxon>
        <taxon>Bacillati</taxon>
        <taxon>Actinomycetota</taxon>
        <taxon>Actinomycetes</taxon>
        <taxon>Propionibacteriales</taxon>
        <taxon>Kribbellaceae</taxon>
        <taxon>Kribbella</taxon>
    </lineage>
</organism>
<protein>
    <submittedName>
        <fullName evidence="3">Pimeloyl-ACP methyl ester carboxylesterase</fullName>
    </submittedName>
</protein>
<reference evidence="3 4" key="1">
    <citation type="submission" date="2020-08" db="EMBL/GenBank/DDBJ databases">
        <title>Sequencing the genomes of 1000 actinobacteria strains.</title>
        <authorList>
            <person name="Klenk H.-P."/>
        </authorList>
    </citation>
    <scope>NUCLEOTIDE SEQUENCE [LARGE SCALE GENOMIC DNA]</scope>
    <source>
        <strain evidence="3 4">DSM 28967</strain>
    </source>
</reference>
<keyword evidence="1" id="KW-0378">Hydrolase</keyword>
<gene>
    <name evidence="3" type="ORF">HDA39_003934</name>
</gene>
<dbReference type="PRINTS" id="PR00111">
    <property type="entry name" value="ABHYDROLASE"/>
</dbReference>
<accession>A0A7W9J888</accession>
<comment type="caution">
    <text evidence="3">The sequence shown here is derived from an EMBL/GenBank/DDBJ whole genome shotgun (WGS) entry which is preliminary data.</text>
</comment>
<dbReference type="SUPFAM" id="SSF53474">
    <property type="entry name" value="alpha/beta-Hydrolases"/>
    <property type="match status" value="1"/>
</dbReference>
<proteinExistence type="predicted"/>